<dbReference type="RefSeq" id="WP_217159609.1">
    <property type="nucleotide sequence ID" value="NZ_VOMB01000020.1"/>
</dbReference>
<protein>
    <submittedName>
        <fullName evidence="2">Maleylpyruvate isomerase family mycothiol-dependent enzyme</fullName>
    </submittedName>
</protein>
<dbReference type="NCBIfam" id="TIGR03083">
    <property type="entry name" value="maleylpyruvate isomerase family mycothiol-dependent enzyme"/>
    <property type="match status" value="1"/>
</dbReference>
<dbReference type="Proteomes" id="UP000812982">
    <property type="component" value="Unassembled WGS sequence"/>
</dbReference>
<evidence type="ECO:0000259" key="1">
    <source>
        <dbReference type="Pfam" id="PF11716"/>
    </source>
</evidence>
<evidence type="ECO:0000313" key="3">
    <source>
        <dbReference type="Proteomes" id="UP000812982"/>
    </source>
</evidence>
<dbReference type="InterPro" id="IPR024344">
    <property type="entry name" value="MDMPI_metal-binding"/>
</dbReference>
<dbReference type="InterPro" id="IPR017517">
    <property type="entry name" value="Maleyloyr_isom"/>
</dbReference>
<organism evidence="2 3">
    <name type="scientific">[Mycobacterium] fortunisiensis</name>
    <dbReference type="NCBI Taxonomy" id="2600579"/>
    <lineage>
        <taxon>Bacteria</taxon>
        <taxon>Bacillati</taxon>
        <taxon>Actinomycetota</taxon>
        <taxon>Actinomycetes</taxon>
        <taxon>Mycobacteriales</taxon>
        <taxon>Mycobacteriaceae</taxon>
        <taxon>Mycolicibacterium</taxon>
    </lineage>
</organism>
<dbReference type="Pfam" id="PF11716">
    <property type="entry name" value="MDMPI_N"/>
    <property type="match status" value="1"/>
</dbReference>
<keyword evidence="2" id="KW-0413">Isomerase</keyword>
<reference evidence="2 3" key="1">
    <citation type="journal article" date="2021" name="Sci. Rep.">
        <title>Phenotypic and genomic hallmarks of a novel, potentially pathogenic rapidly growing Mycobacterium species related to the Mycobacterium fortuitum complex.</title>
        <authorList>
            <person name="Gharbi R."/>
            <person name="Khanna V."/>
            <person name="Frigui W."/>
            <person name="Mhenni B."/>
            <person name="Brosch R."/>
            <person name="Mardassi H."/>
        </authorList>
    </citation>
    <scope>NUCLEOTIDE SEQUENCE [LARGE SCALE GENOMIC DNA]</scope>
    <source>
        <strain evidence="2 3">TNTM28</strain>
    </source>
</reference>
<proteinExistence type="predicted"/>
<keyword evidence="3" id="KW-1185">Reference proteome</keyword>
<dbReference type="EMBL" id="VOMB01000020">
    <property type="protein sequence ID" value="MBU9765777.1"/>
    <property type="molecule type" value="Genomic_DNA"/>
</dbReference>
<dbReference type="GO" id="GO:0016853">
    <property type="term" value="F:isomerase activity"/>
    <property type="evidence" value="ECO:0007669"/>
    <property type="project" value="UniProtKB-KW"/>
</dbReference>
<name>A0ABS6KQ76_9MYCO</name>
<gene>
    <name evidence="2" type="ORF">FR943_18245</name>
</gene>
<evidence type="ECO:0000313" key="2">
    <source>
        <dbReference type="EMBL" id="MBU9765777.1"/>
    </source>
</evidence>
<sequence length="210" mass="22580">MATVMMLARDERADFADFLEKLTAQQWEGPSLCQGWRVHDLVAHVISYEPLSARQTAGRVVRGLVTKGGPNAIGVAEFSALPPDGLIELFHRYPEPRGATASFGGRVGLTDGLIHQQDIRRPLGMPRRIPADRLLVALDFARWAPPIRGGLRARGLRLVATDLDWSAGRGPEVSGPAEALLMAMAGRADAVADLDGPGWSRFAQRLGAGG</sequence>
<feature type="domain" description="Mycothiol-dependent maleylpyruvate isomerase metal-binding" evidence="1">
    <location>
        <begin position="9"/>
        <end position="91"/>
    </location>
</feature>
<comment type="caution">
    <text evidence="2">The sequence shown here is derived from an EMBL/GenBank/DDBJ whole genome shotgun (WGS) entry which is preliminary data.</text>
</comment>
<accession>A0ABS6KQ76</accession>